<keyword evidence="6" id="KW-0720">Serine protease</keyword>
<dbReference type="GO" id="GO:0004252">
    <property type="term" value="F:serine-type endopeptidase activity"/>
    <property type="evidence" value="ECO:0007669"/>
    <property type="project" value="InterPro"/>
</dbReference>
<dbReference type="RefSeq" id="WP_115570476.1">
    <property type="nucleotide sequence ID" value="NZ_NXLT01000001.1"/>
</dbReference>
<feature type="signal peptide" evidence="10">
    <location>
        <begin position="1"/>
        <end position="24"/>
    </location>
</feature>
<dbReference type="Proteomes" id="UP000256514">
    <property type="component" value="Unassembled WGS sequence"/>
</dbReference>
<reference evidence="12 13" key="1">
    <citation type="submission" date="2018-04" db="EMBL/GenBank/DDBJ databases">
        <title>Novel Campyloabacter and Helicobacter Species and Strains.</title>
        <authorList>
            <person name="Mannion A.J."/>
            <person name="Shen Z."/>
            <person name="Fox J.G."/>
        </authorList>
    </citation>
    <scope>NUCLEOTIDE SEQUENCE [LARGE SCALE GENOMIC DNA]</scope>
    <source>
        <strain evidence="12 13">MIT 12-6600</strain>
    </source>
</reference>
<dbReference type="OrthoDB" id="9758917at2"/>
<dbReference type="Pfam" id="PF13365">
    <property type="entry name" value="Trypsin_2"/>
    <property type="match status" value="1"/>
</dbReference>
<keyword evidence="13" id="KW-1185">Reference proteome</keyword>
<dbReference type="InterPro" id="IPR011782">
    <property type="entry name" value="Pept_S1C_Do"/>
</dbReference>
<keyword evidence="3 10" id="KW-0732">Signal</keyword>
<evidence type="ECO:0000256" key="5">
    <source>
        <dbReference type="ARBA" id="ARBA00022801"/>
    </source>
</evidence>
<feature type="active site" description="Charge relay system" evidence="7">
    <location>
        <position position="219"/>
    </location>
</feature>
<dbReference type="InterPro" id="IPR009003">
    <property type="entry name" value="Peptidase_S1_PA"/>
</dbReference>
<evidence type="ECO:0000259" key="11">
    <source>
        <dbReference type="PROSITE" id="PS50106"/>
    </source>
</evidence>
<evidence type="ECO:0000256" key="4">
    <source>
        <dbReference type="ARBA" id="ARBA00022737"/>
    </source>
</evidence>
<evidence type="ECO:0000256" key="1">
    <source>
        <dbReference type="ARBA" id="ARBA00010541"/>
    </source>
</evidence>
<feature type="chain" id="PRO_5038837578" evidence="10">
    <location>
        <begin position="25"/>
        <end position="475"/>
    </location>
</feature>
<dbReference type="PANTHER" id="PTHR43343:SF3">
    <property type="entry name" value="PROTEASE DO-LIKE 8, CHLOROPLASTIC"/>
    <property type="match status" value="1"/>
</dbReference>
<evidence type="ECO:0000256" key="3">
    <source>
        <dbReference type="ARBA" id="ARBA00022729"/>
    </source>
</evidence>
<evidence type="ECO:0000256" key="7">
    <source>
        <dbReference type="PIRSR" id="PIRSR611782-1"/>
    </source>
</evidence>
<dbReference type="EMBL" id="NXLT01000001">
    <property type="protein sequence ID" value="RDU68533.1"/>
    <property type="molecule type" value="Genomic_DNA"/>
</dbReference>
<evidence type="ECO:0000256" key="6">
    <source>
        <dbReference type="ARBA" id="ARBA00022825"/>
    </source>
</evidence>
<dbReference type="InterPro" id="IPR036034">
    <property type="entry name" value="PDZ_sf"/>
</dbReference>
<dbReference type="SUPFAM" id="SSF50156">
    <property type="entry name" value="PDZ domain-like"/>
    <property type="match status" value="2"/>
</dbReference>
<evidence type="ECO:0000256" key="8">
    <source>
        <dbReference type="PIRSR" id="PIRSR611782-2"/>
    </source>
</evidence>
<dbReference type="Gene3D" id="2.30.42.10">
    <property type="match status" value="2"/>
</dbReference>
<evidence type="ECO:0000256" key="2">
    <source>
        <dbReference type="ARBA" id="ARBA00022670"/>
    </source>
</evidence>
<feature type="binding site" evidence="8">
    <location>
        <position position="146"/>
    </location>
    <ligand>
        <name>substrate</name>
    </ligand>
</feature>
<dbReference type="Pfam" id="PF13180">
    <property type="entry name" value="PDZ_2"/>
    <property type="match status" value="2"/>
</dbReference>
<gene>
    <name evidence="12" type="ORF">CQA54_01635</name>
</gene>
<dbReference type="AlphaFoldDB" id="A0A3D8IU53"/>
<dbReference type="PRINTS" id="PR00834">
    <property type="entry name" value="PROTEASES2C"/>
</dbReference>
<accession>A0A3D8IU53</accession>
<keyword evidence="4" id="KW-0677">Repeat</keyword>
<feature type="domain" description="PDZ" evidence="11">
    <location>
        <begin position="263"/>
        <end position="352"/>
    </location>
</feature>
<dbReference type="GO" id="GO:0006508">
    <property type="term" value="P:proteolysis"/>
    <property type="evidence" value="ECO:0007669"/>
    <property type="project" value="UniProtKB-KW"/>
</dbReference>
<dbReference type="Gene3D" id="2.40.10.120">
    <property type="match status" value="1"/>
</dbReference>
<dbReference type="InterPro" id="IPR001478">
    <property type="entry name" value="PDZ"/>
</dbReference>
<comment type="similarity">
    <text evidence="1">Belongs to the peptidase S1C family.</text>
</comment>
<evidence type="ECO:0000313" key="13">
    <source>
        <dbReference type="Proteomes" id="UP000256514"/>
    </source>
</evidence>
<feature type="binding site" evidence="8">
    <location>
        <position position="115"/>
    </location>
    <ligand>
        <name>substrate</name>
    </ligand>
</feature>
<organism evidence="12 13">
    <name type="scientific">Helicobacter equorum</name>
    <dbReference type="NCBI Taxonomy" id="361872"/>
    <lineage>
        <taxon>Bacteria</taxon>
        <taxon>Pseudomonadati</taxon>
        <taxon>Campylobacterota</taxon>
        <taxon>Epsilonproteobacteria</taxon>
        <taxon>Campylobacterales</taxon>
        <taxon>Helicobacteraceae</taxon>
        <taxon>Helicobacter</taxon>
    </lineage>
</organism>
<sequence>MIKACRILLIASVGYMGAFDFKNAADVQERLNPSNSPQSIQSYASSLGDATKAVVNISTQKQVSNTIPNHPMFNDPFFQQFFGDVYGQIPRDRIERSLGSGVLISTDGYIVTNHHVIDGADKILVSLSGSTKEYTAKIIGADSRSDLAVIKIDANTPSISFANSDAVQVGDVVFAIGNPFGVGETVTQGIVSALNKSGIGINDYENFIQTDASINPGNSGGALIDSRGALIGINTAILSRTGGNHGVGFAIPSEMVKKIAKELIEKGSVKRGYLGVGIQDVSKDLQETYGQREGALLISIEPQSPAAKAGLMVWDLITQVDGKKITSAQDLKNLIGMLPPTQKVTIKYVRDKQERMTQVVLGELSSDESQKMDQEQNPPKNANGGIDGLEVSEITQTLRQRYRIPDNVRGVVVVEVKRDSLADKAGFSIGDVIAQVEDSNITRTSDFLAALGKFKNKNKRILVYSRNGIKTIILK</sequence>
<keyword evidence="2 12" id="KW-0645">Protease</keyword>
<evidence type="ECO:0000256" key="9">
    <source>
        <dbReference type="SAM" id="MobiDB-lite"/>
    </source>
</evidence>
<protein>
    <submittedName>
        <fullName evidence="12">Serine protease</fullName>
    </submittedName>
</protein>
<feature type="active site" description="Charge relay system" evidence="7">
    <location>
        <position position="146"/>
    </location>
</feature>
<comment type="caution">
    <text evidence="12">The sequence shown here is derived from an EMBL/GenBank/DDBJ whole genome shotgun (WGS) entry which is preliminary data.</text>
</comment>
<dbReference type="PROSITE" id="PS50106">
    <property type="entry name" value="PDZ"/>
    <property type="match status" value="1"/>
</dbReference>
<evidence type="ECO:0000256" key="10">
    <source>
        <dbReference type="SAM" id="SignalP"/>
    </source>
</evidence>
<proteinExistence type="inferred from homology"/>
<name>A0A3D8IU53_9HELI</name>
<dbReference type="SMART" id="SM00228">
    <property type="entry name" value="PDZ"/>
    <property type="match status" value="2"/>
</dbReference>
<dbReference type="SUPFAM" id="SSF50494">
    <property type="entry name" value="Trypsin-like serine proteases"/>
    <property type="match status" value="1"/>
</dbReference>
<dbReference type="InterPro" id="IPR051201">
    <property type="entry name" value="Chloro_Bact_Ser_Proteases"/>
</dbReference>
<dbReference type="NCBIfam" id="TIGR02037">
    <property type="entry name" value="degP_htrA_DO"/>
    <property type="match status" value="1"/>
</dbReference>
<keyword evidence="5" id="KW-0378">Hydrolase</keyword>
<dbReference type="PANTHER" id="PTHR43343">
    <property type="entry name" value="PEPTIDASE S12"/>
    <property type="match status" value="1"/>
</dbReference>
<feature type="active site" description="Charge relay system" evidence="7">
    <location>
        <position position="115"/>
    </location>
</feature>
<evidence type="ECO:0000313" key="12">
    <source>
        <dbReference type="EMBL" id="RDU68533.1"/>
    </source>
</evidence>
<feature type="region of interest" description="Disordered" evidence="9">
    <location>
        <begin position="364"/>
        <end position="387"/>
    </location>
</feature>
<dbReference type="FunFam" id="2.40.10.10:FF:000001">
    <property type="entry name" value="Periplasmic serine protease DegS"/>
    <property type="match status" value="1"/>
</dbReference>
<dbReference type="InterPro" id="IPR001940">
    <property type="entry name" value="Peptidase_S1C"/>
</dbReference>
<feature type="binding site" evidence="8">
    <location>
        <begin position="217"/>
        <end position="219"/>
    </location>
    <ligand>
        <name>substrate</name>
    </ligand>
</feature>
<dbReference type="CDD" id="cd10839">
    <property type="entry name" value="cpPDZ1_DegP-like"/>
    <property type="match status" value="1"/>
</dbReference>